<gene>
    <name evidence="7" type="primary">aroQ</name>
    <name evidence="11" type="ORF">JGI1_01878</name>
</gene>
<dbReference type="InterPro" id="IPR001874">
    <property type="entry name" value="DHquinase_II"/>
</dbReference>
<dbReference type="NCBIfam" id="NF003807">
    <property type="entry name" value="PRK05395.1-4"/>
    <property type="match status" value="1"/>
</dbReference>
<dbReference type="RefSeq" id="WP_140945600.1">
    <property type="nucleotide sequence ID" value="NZ_FAOO01000015.1"/>
</dbReference>
<proteinExistence type="inferred from homology"/>
<evidence type="ECO:0000256" key="2">
    <source>
        <dbReference type="ARBA" id="ARBA00004902"/>
    </source>
</evidence>
<feature type="binding site" evidence="7 9">
    <location>
        <begin position="99"/>
        <end position="100"/>
    </location>
    <ligand>
        <name>substrate</name>
    </ligand>
</feature>
<evidence type="ECO:0000256" key="3">
    <source>
        <dbReference type="ARBA" id="ARBA00011037"/>
    </source>
</evidence>
<dbReference type="CDD" id="cd00466">
    <property type="entry name" value="DHQase_II"/>
    <property type="match status" value="1"/>
</dbReference>
<dbReference type="EMBL" id="FAOO01000015">
    <property type="protein sequence ID" value="CUU07691.1"/>
    <property type="molecule type" value="Genomic_DNA"/>
</dbReference>
<dbReference type="PIRSF" id="PIRSF001399">
    <property type="entry name" value="DHquinase_II"/>
    <property type="match status" value="1"/>
</dbReference>
<comment type="pathway">
    <text evidence="2 7">Metabolic intermediate biosynthesis; chorismate biosynthesis; chorismate from D-erythrose 4-phosphate and phosphoenolpyruvate: step 3/7.</text>
</comment>
<dbReference type="AlphaFoldDB" id="A0A0S4NA23"/>
<dbReference type="PANTHER" id="PTHR21272:SF3">
    <property type="entry name" value="CATABOLIC 3-DEHYDROQUINASE"/>
    <property type="match status" value="1"/>
</dbReference>
<dbReference type="GO" id="GO:0008652">
    <property type="term" value="P:amino acid biosynthetic process"/>
    <property type="evidence" value="ECO:0007669"/>
    <property type="project" value="UniProtKB-KW"/>
</dbReference>
<dbReference type="EC" id="4.2.1.10" evidence="5 7"/>
<feature type="binding site" evidence="7 9">
    <location>
        <position position="72"/>
    </location>
    <ligand>
        <name>substrate</name>
    </ligand>
</feature>
<sequence length="152" mass="17136">MKILVIHGANLNLLGKREPEIYGNMTLEQINQTLIKEFPNVEFEFFQSNHEGEIVDKLNSIVDSDFNGVVINPGAFTHYSYAIRDAVLALKIPVVEVHLSNIYAREEFRRHSVIAPVCKGHIAGFGHLSYILGVESIVKLKEPERDDKGSDF</sequence>
<dbReference type="NCBIfam" id="NF003805">
    <property type="entry name" value="PRK05395.1-2"/>
    <property type="match status" value="1"/>
</dbReference>
<dbReference type="GO" id="GO:0003855">
    <property type="term" value="F:3-dehydroquinate dehydratase activity"/>
    <property type="evidence" value="ECO:0007669"/>
    <property type="project" value="UniProtKB-UniRule"/>
</dbReference>
<feature type="binding site" evidence="7 9">
    <location>
        <position position="78"/>
    </location>
    <ligand>
        <name>substrate</name>
    </ligand>
</feature>
<evidence type="ECO:0000313" key="11">
    <source>
        <dbReference type="EMBL" id="CUU07691.1"/>
    </source>
</evidence>
<dbReference type="SUPFAM" id="SSF52304">
    <property type="entry name" value="Type II 3-dehydroquinate dehydratase"/>
    <property type="match status" value="1"/>
</dbReference>
<dbReference type="Pfam" id="PF01220">
    <property type="entry name" value="DHquinase_II"/>
    <property type="match status" value="1"/>
</dbReference>
<protein>
    <recommendedName>
        <fullName evidence="5 7">3-dehydroquinate dehydratase</fullName>
        <shortName evidence="7">3-dehydroquinase</shortName>
        <ecNumber evidence="5 7">4.2.1.10</ecNumber>
    </recommendedName>
    <alternativeName>
        <fullName evidence="7">Type II DHQase</fullName>
    </alternativeName>
</protein>
<dbReference type="NCBIfam" id="TIGR01088">
    <property type="entry name" value="aroQ"/>
    <property type="match status" value="1"/>
</dbReference>
<evidence type="ECO:0000256" key="1">
    <source>
        <dbReference type="ARBA" id="ARBA00001864"/>
    </source>
</evidence>
<keyword evidence="6 7" id="KW-0456">Lyase</keyword>
<keyword evidence="7" id="KW-0057">Aromatic amino acid biosynthesis</keyword>
<feature type="binding site" evidence="7 9">
    <location>
        <position position="109"/>
    </location>
    <ligand>
        <name>substrate</name>
    </ligand>
</feature>
<dbReference type="GO" id="GO:0009423">
    <property type="term" value="P:chorismate biosynthetic process"/>
    <property type="evidence" value="ECO:0007669"/>
    <property type="project" value="UniProtKB-UniRule"/>
</dbReference>
<reference evidence="12" key="1">
    <citation type="submission" date="2015-11" db="EMBL/GenBank/DDBJ databases">
        <authorList>
            <person name="Varghese N."/>
        </authorList>
    </citation>
    <scope>NUCLEOTIDE SEQUENCE [LARGE SCALE GENOMIC DNA]</scope>
</reference>
<dbReference type="HAMAP" id="MF_00169">
    <property type="entry name" value="AroQ"/>
    <property type="match status" value="1"/>
</dbReference>
<comment type="similarity">
    <text evidence="3 7">Belongs to the type-II 3-dehydroquinase family.</text>
</comment>
<feature type="active site" description="Proton donor" evidence="7 8">
    <location>
        <position position="98"/>
    </location>
</feature>
<dbReference type="Proteomes" id="UP000320623">
    <property type="component" value="Unassembled WGS sequence"/>
</dbReference>
<evidence type="ECO:0000256" key="8">
    <source>
        <dbReference type="PIRSR" id="PIRSR001399-1"/>
    </source>
</evidence>
<dbReference type="NCBIfam" id="NF003806">
    <property type="entry name" value="PRK05395.1-3"/>
    <property type="match status" value="1"/>
</dbReference>
<evidence type="ECO:0000256" key="6">
    <source>
        <dbReference type="ARBA" id="ARBA00023239"/>
    </source>
</evidence>
<keyword evidence="12" id="KW-1185">Reference proteome</keyword>
<dbReference type="PANTHER" id="PTHR21272">
    <property type="entry name" value="CATABOLIC 3-DEHYDROQUINASE"/>
    <property type="match status" value="1"/>
</dbReference>
<dbReference type="GO" id="GO:0019631">
    <property type="term" value="P:quinate catabolic process"/>
    <property type="evidence" value="ECO:0007669"/>
    <property type="project" value="TreeGrafter"/>
</dbReference>
<feature type="active site" description="Proton acceptor" evidence="7 8">
    <location>
        <position position="22"/>
    </location>
</feature>
<feature type="binding site" evidence="7 9">
    <location>
        <position position="85"/>
    </location>
    <ligand>
        <name>substrate</name>
    </ligand>
</feature>
<dbReference type="UniPathway" id="UPA00053">
    <property type="reaction ID" value="UER00086"/>
</dbReference>
<feature type="site" description="Transition state stabilizer" evidence="7 10">
    <location>
        <position position="17"/>
    </location>
</feature>
<accession>A0A0S4NA23</accession>
<dbReference type="OrthoDB" id="9790793at2"/>
<name>A0A0S4NA23_9BACT</name>
<evidence type="ECO:0000256" key="5">
    <source>
        <dbReference type="ARBA" id="ARBA00012060"/>
    </source>
</evidence>
<dbReference type="InterPro" id="IPR036441">
    <property type="entry name" value="DHquinase_II_sf"/>
</dbReference>
<dbReference type="GO" id="GO:0009073">
    <property type="term" value="P:aromatic amino acid family biosynthetic process"/>
    <property type="evidence" value="ECO:0007669"/>
    <property type="project" value="UniProtKB-KW"/>
</dbReference>
<evidence type="ECO:0000256" key="9">
    <source>
        <dbReference type="PIRSR" id="PIRSR001399-2"/>
    </source>
</evidence>
<evidence type="ECO:0000256" key="7">
    <source>
        <dbReference type="HAMAP-Rule" id="MF_00169"/>
    </source>
</evidence>
<comment type="subunit">
    <text evidence="4 7">Homododecamer.</text>
</comment>
<dbReference type="STRING" id="1643428.GCA_001442855_01840"/>
<evidence type="ECO:0000256" key="10">
    <source>
        <dbReference type="PIRSR" id="PIRSR001399-3"/>
    </source>
</evidence>
<comment type="function">
    <text evidence="7">Catalyzes a trans-dehydration via an enolate intermediate.</text>
</comment>
<comment type="catalytic activity">
    <reaction evidence="1 7">
        <text>3-dehydroquinate = 3-dehydroshikimate + H2O</text>
        <dbReference type="Rhea" id="RHEA:21096"/>
        <dbReference type="ChEBI" id="CHEBI:15377"/>
        <dbReference type="ChEBI" id="CHEBI:16630"/>
        <dbReference type="ChEBI" id="CHEBI:32364"/>
        <dbReference type="EC" id="4.2.1.10"/>
    </reaction>
</comment>
<organism evidence="11 12">
    <name type="scientific">Candidatus Thermokryptus mobilis</name>
    <dbReference type="NCBI Taxonomy" id="1643428"/>
    <lineage>
        <taxon>Bacteria</taxon>
        <taxon>Pseudomonadati</taxon>
        <taxon>Candidatus Kryptoniota</taxon>
        <taxon>Candidatus Thermokryptus</taxon>
    </lineage>
</organism>
<evidence type="ECO:0000313" key="12">
    <source>
        <dbReference type="Proteomes" id="UP000320623"/>
    </source>
</evidence>
<evidence type="ECO:0000256" key="4">
    <source>
        <dbReference type="ARBA" id="ARBA00011193"/>
    </source>
</evidence>
<keyword evidence="7" id="KW-0028">Amino-acid biosynthesis</keyword>
<dbReference type="Gene3D" id="3.40.50.9100">
    <property type="entry name" value="Dehydroquinase, class II"/>
    <property type="match status" value="1"/>
</dbReference>